<sequence>MSWLLVAFVPGLLMLATFGLDRLEAGLRIDTEPATAVDNLLDRAPAPRPAMQHTAVLPTRIHASAGLNPQFPATRQPNRV</sequence>
<dbReference type="RefSeq" id="WP_090364631.1">
    <property type="nucleotide sequence ID" value="NZ_FMUB01000021.1"/>
</dbReference>
<evidence type="ECO:0000313" key="2">
    <source>
        <dbReference type="Proteomes" id="UP000199707"/>
    </source>
</evidence>
<dbReference type="Proteomes" id="UP000199707">
    <property type="component" value="Unassembled WGS sequence"/>
</dbReference>
<name>A0A1G4X3K3_9MYCO</name>
<accession>A0A1G4X3K3</accession>
<organism evidence="1 2">
    <name type="scientific">Mycolicibacterium fluoranthenivorans</name>
    <dbReference type="NCBI Taxonomy" id="258505"/>
    <lineage>
        <taxon>Bacteria</taxon>
        <taxon>Bacillati</taxon>
        <taxon>Actinomycetota</taxon>
        <taxon>Actinomycetes</taxon>
        <taxon>Mycobacteriales</taxon>
        <taxon>Mycobacteriaceae</taxon>
        <taxon>Mycolicibacterium</taxon>
    </lineage>
</organism>
<dbReference type="AlphaFoldDB" id="A0A1G4X3K3"/>
<gene>
    <name evidence="1" type="ORF">SAMN02799620_06207</name>
</gene>
<dbReference type="STRING" id="1502745.SAMN02799620_06207"/>
<proteinExistence type="predicted"/>
<protein>
    <submittedName>
        <fullName evidence="1">Uncharacterized protein</fullName>
    </submittedName>
</protein>
<dbReference type="EMBL" id="FMUB01000021">
    <property type="protein sequence ID" value="SCX34108.1"/>
    <property type="molecule type" value="Genomic_DNA"/>
</dbReference>
<reference evidence="2" key="1">
    <citation type="submission" date="2016-10" db="EMBL/GenBank/DDBJ databases">
        <authorList>
            <person name="Varghese N."/>
            <person name="Submissions S."/>
        </authorList>
    </citation>
    <scope>NUCLEOTIDE SEQUENCE [LARGE SCALE GENOMIC DNA]</scope>
    <source>
        <strain evidence="2">UNC267MFSha1.1M11</strain>
    </source>
</reference>
<evidence type="ECO:0000313" key="1">
    <source>
        <dbReference type="EMBL" id="SCX34108.1"/>
    </source>
</evidence>